<gene>
    <name evidence="2" type="ORF">OVN18_12255</name>
</gene>
<evidence type="ECO:0008006" key="4">
    <source>
        <dbReference type="Google" id="ProtNLM"/>
    </source>
</evidence>
<dbReference type="KEGG" id="mdb:OVN18_12255"/>
<dbReference type="AlphaFoldDB" id="A0A9E8MKK5"/>
<sequence>MSDRRITRPLVVVGGVFSLIGAIVTVVYFFQPWRSCEYEDSSAGCSMLPVDAAVMMAAMVATVVGLVLLAVGLILGSRERSRFL</sequence>
<evidence type="ECO:0000313" key="2">
    <source>
        <dbReference type="EMBL" id="WAB81294.1"/>
    </source>
</evidence>
<name>A0A9E8MKK5_9MICO</name>
<keyword evidence="1" id="KW-0812">Transmembrane</keyword>
<dbReference type="Proteomes" id="UP001164706">
    <property type="component" value="Chromosome"/>
</dbReference>
<reference evidence="2" key="1">
    <citation type="submission" date="2022-11" db="EMBL/GenBank/DDBJ databases">
        <title>Description of Microcella daejonensis nov. sp, isolated from riverside soil.</title>
        <authorList>
            <person name="Molina K.M."/>
            <person name="Kim S.B."/>
        </authorList>
    </citation>
    <scope>NUCLEOTIDE SEQUENCE</scope>
    <source>
        <strain evidence="2">MMS21-STM12</strain>
    </source>
</reference>
<organism evidence="2 3">
    <name type="scientific">Microcella daejeonensis</name>
    <dbReference type="NCBI Taxonomy" id="2994971"/>
    <lineage>
        <taxon>Bacteria</taxon>
        <taxon>Bacillati</taxon>
        <taxon>Actinomycetota</taxon>
        <taxon>Actinomycetes</taxon>
        <taxon>Micrococcales</taxon>
        <taxon>Microbacteriaceae</taxon>
        <taxon>Microcella</taxon>
    </lineage>
</organism>
<keyword evidence="1" id="KW-0472">Membrane</keyword>
<dbReference type="RefSeq" id="WP_267781043.1">
    <property type="nucleotide sequence ID" value="NZ_CP113089.1"/>
</dbReference>
<dbReference type="EMBL" id="CP113089">
    <property type="protein sequence ID" value="WAB81294.1"/>
    <property type="molecule type" value="Genomic_DNA"/>
</dbReference>
<keyword evidence="1" id="KW-1133">Transmembrane helix</keyword>
<feature type="transmembrane region" description="Helical" evidence="1">
    <location>
        <begin position="53"/>
        <end position="75"/>
    </location>
</feature>
<evidence type="ECO:0000256" key="1">
    <source>
        <dbReference type="SAM" id="Phobius"/>
    </source>
</evidence>
<feature type="transmembrane region" description="Helical" evidence="1">
    <location>
        <begin position="12"/>
        <end position="33"/>
    </location>
</feature>
<proteinExistence type="predicted"/>
<evidence type="ECO:0000313" key="3">
    <source>
        <dbReference type="Proteomes" id="UP001164706"/>
    </source>
</evidence>
<keyword evidence="3" id="KW-1185">Reference proteome</keyword>
<accession>A0A9E8MKK5</accession>
<protein>
    <recommendedName>
        <fullName evidence="4">Vitamin K epoxide reductase family protein</fullName>
    </recommendedName>
</protein>